<organism evidence="3 4">
    <name type="scientific">Candidatus Lachnoclostridium stercoravium</name>
    <dbReference type="NCBI Taxonomy" id="2838633"/>
    <lineage>
        <taxon>Bacteria</taxon>
        <taxon>Bacillati</taxon>
        <taxon>Bacillota</taxon>
        <taxon>Clostridia</taxon>
        <taxon>Lachnospirales</taxon>
        <taxon>Lachnospiraceae</taxon>
    </lineage>
</organism>
<dbReference type="Gene3D" id="3.20.20.190">
    <property type="entry name" value="Phosphatidylinositol (PI) phosphodiesterase"/>
    <property type="match status" value="1"/>
</dbReference>
<keyword evidence="1" id="KW-1133">Transmembrane helix</keyword>
<feature type="transmembrane region" description="Helical" evidence="1">
    <location>
        <begin position="223"/>
        <end position="249"/>
    </location>
</feature>
<dbReference type="PANTHER" id="PTHR46211:SF8">
    <property type="entry name" value="PHOSPHODIESTERASE"/>
    <property type="match status" value="1"/>
</dbReference>
<dbReference type="PANTHER" id="PTHR46211">
    <property type="entry name" value="GLYCEROPHOSPHORYL DIESTER PHOSPHODIESTERASE"/>
    <property type="match status" value="1"/>
</dbReference>
<dbReference type="Proteomes" id="UP000823900">
    <property type="component" value="Unassembled WGS sequence"/>
</dbReference>
<keyword evidence="1" id="KW-0472">Membrane</keyword>
<evidence type="ECO:0000313" key="3">
    <source>
        <dbReference type="EMBL" id="HJA70965.1"/>
    </source>
</evidence>
<feature type="transmembrane region" description="Helical" evidence="1">
    <location>
        <begin position="318"/>
        <end position="337"/>
    </location>
</feature>
<reference evidence="3" key="1">
    <citation type="journal article" date="2021" name="PeerJ">
        <title>Extensive microbial diversity within the chicken gut microbiome revealed by metagenomics and culture.</title>
        <authorList>
            <person name="Gilroy R."/>
            <person name="Ravi A."/>
            <person name="Getino M."/>
            <person name="Pursley I."/>
            <person name="Horton D.L."/>
            <person name="Alikhan N.F."/>
            <person name="Baker D."/>
            <person name="Gharbi K."/>
            <person name="Hall N."/>
            <person name="Watson M."/>
            <person name="Adriaenssens E.M."/>
            <person name="Foster-Nyarko E."/>
            <person name="Jarju S."/>
            <person name="Secka A."/>
            <person name="Antonio M."/>
            <person name="Oren A."/>
            <person name="Chaudhuri R.R."/>
            <person name="La Ragione R."/>
            <person name="Hildebrand F."/>
            <person name="Pallen M.J."/>
        </authorList>
    </citation>
    <scope>NUCLEOTIDE SEQUENCE</scope>
    <source>
        <strain evidence="3">CHK178-16964</strain>
    </source>
</reference>
<dbReference type="GO" id="GO:0006629">
    <property type="term" value="P:lipid metabolic process"/>
    <property type="evidence" value="ECO:0007669"/>
    <property type="project" value="InterPro"/>
</dbReference>
<dbReference type="InterPro" id="IPR018476">
    <property type="entry name" value="GlyceroP-diester-Pdiesterase_M"/>
</dbReference>
<accession>A0A9D2HG57</accession>
<name>A0A9D2HG57_9FIRM</name>
<gene>
    <name evidence="3" type="ORF">IAA07_05200</name>
</gene>
<evidence type="ECO:0000259" key="2">
    <source>
        <dbReference type="PROSITE" id="PS51704"/>
    </source>
</evidence>
<feature type="transmembrane region" description="Helical" evidence="1">
    <location>
        <begin position="20"/>
        <end position="37"/>
    </location>
</feature>
<evidence type="ECO:0000313" key="4">
    <source>
        <dbReference type="Proteomes" id="UP000823900"/>
    </source>
</evidence>
<feature type="transmembrane region" description="Helical" evidence="1">
    <location>
        <begin position="269"/>
        <end position="293"/>
    </location>
</feature>
<feature type="transmembrane region" description="Helical" evidence="1">
    <location>
        <begin position="127"/>
        <end position="147"/>
    </location>
</feature>
<feature type="transmembrane region" description="Helical" evidence="1">
    <location>
        <begin position="167"/>
        <end position="193"/>
    </location>
</feature>
<dbReference type="EMBL" id="DWZA01000048">
    <property type="protein sequence ID" value="HJA70965.1"/>
    <property type="molecule type" value="Genomic_DNA"/>
</dbReference>
<dbReference type="InterPro" id="IPR017946">
    <property type="entry name" value="PLC-like_Pdiesterase_TIM-brl"/>
</dbReference>
<dbReference type="AlphaFoldDB" id="A0A9D2HG57"/>
<dbReference type="InterPro" id="IPR030395">
    <property type="entry name" value="GP_PDE_dom"/>
</dbReference>
<dbReference type="GO" id="GO:0008081">
    <property type="term" value="F:phosphoric diester hydrolase activity"/>
    <property type="evidence" value="ECO:0007669"/>
    <property type="project" value="InterPro"/>
</dbReference>
<reference evidence="3" key="2">
    <citation type="submission" date="2021-04" db="EMBL/GenBank/DDBJ databases">
        <authorList>
            <person name="Gilroy R."/>
        </authorList>
    </citation>
    <scope>NUCLEOTIDE SEQUENCE</scope>
    <source>
        <strain evidence="3">CHK178-16964</strain>
    </source>
</reference>
<dbReference type="Pfam" id="PF03009">
    <property type="entry name" value="GDPD"/>
    <property type="match status" value="1"/>
</dbReference>
<feature type="transmembrane region" description="Helical" evidence="1">
    <location>
        <begin position="69"/>
        <end position="94"/>
    </location>
</feature>
<dbReference type="CDD" id="cd08579">
    <property type="entry name" value="GDPD_memb_like"/>
    <property type="match status" value="1"/>
</dbReference>
<feature type="transmembrane region" description="Helical" evidence="1">
    <location>
        <begin position="44"/>
        <end position="63"/>
    </location>
</feature>
<dbReference type="PROSITE" id="PS51704">
    <property type="entry name" value="GP_PDE"/>
    <property type="match status" value="1"/>
</dbReference>
<proteinExistence type="predicted"/>
<keyword evidence="1" id="KW-0812">Transmembrane</keyword>
<dbReference type="SUPFAM" id="SSF51695">
    <property type="entry name" value="PLC-like phosphodiesterases"/>
    <property type="match status" value="1"/>
</dbReference>
<dbReference type="Pfam" id="PF10110">
    <property type="entry name" value="GPDPase_memb"/>
    <property type="match status" value="1"/>
</dbReference>
<feature type="domain" description="GP-PDE" evidence="2">
    <location>
        <begin position="351"/>
        <end position="582"/>
    </location>
</feature>
<protein>
    <submittedName>
        <fullName evidence="3">Glycerophosphodiester phosphodiesterase</fullName>
    </submittedName>
</protein>
<evidence type="ECO:0000256" key="1">
    <source>
        <dbReference type="SAM" id="Phobius"/>
    </source>
</evidence>
<sequence length="600" mass="68366">MTKFTKEMLQVIRLVGWDVLIFQVFYRMVTVPVYIWILNRMIRATLEMAGYGFLTVGNIQSYFMQPFTILSMLFLAVFGVLLMTVEVGGLISAFQAAAYNKRIGALEMLAGGIKKAKDQIENRNWKLFGFILLQAFFGNILFLYRVFMRVRPVNFVLEEFISSRSGWIFLLSLAGVAATAILPGIFSVHGCLIEGRRFDDSYRRSQYIIGGRWTETFLPLAKYYIVTVTAFAVVYGVFILTISLAAVEFHYSGQTKIMILSLRDRAELFWLFLAEAAVGLVYYGASTVEYYHYTSEMSRRKRWDFGYPGEKFLQRKRVVPALLVVGAINIIFIYDAFRNGMETVDELFTQIPVTAHRGSSKEAPENTIAAIEKAVEEMAEYAEIDVQTAKDGVIVLSHDSTLRRTAGVNRKIRDMTYRELLGIDVGAWFSEEFRGEKIPALSQVMGYAKGRIQLNIELKNEGTDTDLPEAVAEMIREYDMTEQCVVTSLNLNYLKRIKAVNPDILTGYIISAAYGNFYSEEEVDFISIRSSLVDSRMLDRVHEYGKTVHVWTVNSKAELERMKLLRVDNIITDVPVLAKEVIYGDIDEGSVLDYMKLLLR</sequence>
<comment type="caution">
    <text evidence="3">The sequence shown here is derived from an EMBL/GenBank/DDBJ whole genome shotgun (WGS) entry which is preliminary data.</text>
</comment>